<accession>A0A232EHP6</accession>
<evidence type="ECO:0000256" key="1">
    <source>
        <dbReference type="SAM" id="MobiDB-lite"/>
    </source>
</evidence>
<comment type="caution">
    <text evidence="2">The sequence shown here is derived from an EMBL/GenBank/DDBJ whole genome shotgun (WGS) entry which is preliminary data.</text>
</comment>
<dbReference type="Proteomes" id="UP000215335">
    <property type="component" value="Unassembled WGS sequence"/>
</dbReference>
<protein>
    <submittedName>
        <fullName evidence="2">Uncharacterized protein</fullName>
    </submittedName>
</protein>
<feature type="compositionally biased region" description="Basic and acidic residues" evidence="1">
    <location>
        <begin position="7"/>
        <end position="19"/>
    </location>
</feature>
<reference evidence="2 3" key="1">
    <citation type="journal article" date="2017" name="Curr. Biol.">
        <title>The Evolution of Venom by Co-option of Single-Copy Genes.</title>
        <authorList>
            <person name="Martinson E.O."/>
            <person name="Mrinalini"/>
            <person name="Kelkar Y.D."/>
            <person name="Chang C.H."/>
            <person name="Werren J.H."/>
        </authorList>
    </citation>
    <scope>NUCLEOTIDE SEQUENCE [LARGE SCALE GENOMIC DNA]</scope>
    <source>
        <strain evidence="2 3">Alberta</strain>
        <tissue evidence="2">Whole body</tissue>
    </source>
</reference>
<dbReference type="AlphaFoldDB" id="A0A232EHP6"/>
<evidence type="ECO:0000313" key="2">
    <source>
        <dbReference type="EMBL" id="OXU17889.1"/>
    </source>
</evidence>
<keyword evidence="3" id="KW-1185">Reference proteome</keyword>
<dbReference type="EMBL" id="NNAY01004447">
    <property type="protein sequence ID" value="OXU17889.1"/>
    <property type="molecule type" value="Genomic_DNA"/>
</dbReference>
<gene>
    <name evidence="2" type="ORF">TSAR_005518</name>
</gene>
<organism evidence="2 3">
    <name type="scientific">Trichomalopsis sarcophagae</name>
    <dbReference type="NCBI Taxonomy" id="543379"/>
    <lineage>
        <taxon>Eukaryota</taxon>
        <taxon>Metazoa</taxon>
        <taxon>Ecdysozoa</taxon>
        <taxon>Arthropoda</taxon>
        <taxon>Hexapoda</taxon>
        <taxon>Insecta</taxon>
        <taxon>Pterygota</taxon>
        <taxon>Neoptera</taxon>
        <taxon>Endopterygota</taxon>
        <taxon>Hymenoptera</taxon>
        <taxon>Apocrita</taxon>
        <taxon>Proctotrupomorpha</taxon>
        <taxon>Chalcidoidea</taxon>
        <taxon>Pteromalidae</taxon>
        <taxon>Pteromalinae</taxon>
        <taxon>Trichomalopsis</taxon>
    </lineage>
</organism>
<proteinExistence type="predicted"/>
<evidence type="ECO:0000313" key="3">
    <source>
        <dbReference type="Proteomes" id="UP000215335"/>
    </source>
</evidence>
<feature type="region of interest" description="Disordered" evidence="1">
    <location>
        <begin position="1"/>
        <end position="127"/>
    </location>
</feature>
<name>A0A232EHP6_9HYME</name>
<feature type="compositionally biased region" description="Basic and acidic residues" evidence="1">
    <location>
        <begin position="64"/>
        <end position="93"/>
    </location>
</feature>
<feature type="compositionally biased region" description="Basic and acidic residues" evidence="1">
    <location>
        <begin position="111"/>
        <end position="127"/>
    </location>
</feature>
<feature type="compositionally biased region" description="Basic and acidic residues" evidence="1">
    <location>
        <begin position="33"/>
        <end position="43"/>
    </location>
</feature>
<sequence length="127" mass="14283">MEDDASEKDKDSSTAREDLTTAEMTKRGRGRPKKDAKDKEQAKQMKNFLEKGNCGYDVTFGSKTKVEHSPIRDRDGKVNEDKADEKYQEHENGTIESNSEGEGSLEDINEENGKLDDKQGEKRGAQI</sequence>